<comment type="caution">
    <text evidence="1">The sequence shown here is derived from an EMBL/GenBank/DDBJ whole genome shotgun (WGS) entry which is preliminary data.</text>
</comment>
<organism evidence="1 2">
    <name type="scientific">Cetraspora pellucida</name>
    <dbReference type="NCBI Taxonomy" id="1433469"/>
    <lineage>
        <taxon>Eukaryota</taxon>
        <taxon>Fungi</taxon>
        <taxon>Fungi incertae sedis</taxon>
        <taxon>Mucoromycota</taxon>
        <taxon>Glomeromycotina</taxon>
        <taxon>Glomeromycetes</taxon>
        <taxon>Diversisporales</taxon>
        <taxon>Gigasporaceae</taxon>
        <taxon>Cetraspora</taxon>
    </lineage>
</organism>
<accession>A0ACA9P5F7</accession>
<feature type="non-terminal residue" evidence="1">
    <location>
        <position position="1"/>
    </location>
</feature>
<evidence type="ECO:0000313" key="1">
    <source>
        <dbReference type="EMBL" id="CAG8691388.1"/>
    </source>
</evidence>
<dbReference type="EMBL" id="CAJVPW010020966">
    <property type="protein sequence ID" value="CAG8691388.1"/>
    <property type="molecule type" value="Genomic_DNA"/>
</dbReference>
<evidence type="ECO:0000313" key="2">
    <source>
        <dbReference type="Proteomes" id="UP000789366"/>
    </source>
</evidence>
<reference evidence="1" key="1">
    <citation type="submission" date="2021-06" db="EMBL/GenBank/DDBJ databases">
        <authorList>
            <person name="Kallberg Y."/>
            <person name="Tangrot J."/>
            <person name="Rosling A."/>
        </authorList>
    </citation>
    <scope>NUCLEOTIDE SEQUENCE</scope>
    <source>
        <strain evidence="1">28 12/20/2015</strain>
    </source>
</reference>
<proteinExistence type="predicted"/>
<keyword evidence="2" id="KW-1185">Reference proteome</keyword>
<sequence>KELDWANKVENIIKTKKVLKLPLLSKGKDNKETCVNLVQDQPIIETQSTNQSVFDIVATPAQKKLQVNSQTKKWSELFSKFKEEKATFTNSIPKPKK</sequence>
<dbReference type="Proteomes" id="UP000789366">
    <property type="component" value="Unassembled WGS sequence"/>
</dbReference>
<gene>
    <name evidence="1" type="ORF">SPELUC_LOCUS10771</name>
</gene>
<name>A0ACA9P5F7_9GLOM</name>
<protein>
    <submittedName>
        <fullName evidence="1">622_t:CDS:1</fullName>
    </submittedName>
</protein>